<organism evidence="1">
    <name type="scientific">Anguilla anguilla</name>
    <name type="common">European freshwater eel</name>
    <name type="synonym">Muraena anguilla</name>
    <dbReference type="NCBI Taxonomy" id="7936"/>
    <lineage>
        <taxon>Eukaryota</taxon>
        <taxon>Metazoa</taxon>
        <taxon>Chordata</taxon>
        <taxon>Craniata</taxon>
        <taxon>Vertebrata</taxon>
        <taxon>Euteleostomi</taxon>
        <taxon>Actinopterygii</taxon>
        <taxon>Neopterygii</taxon>
        <taxon>Teleostei</taxon>
        <taxon>Anguilliformes</taxon>
        <taxon>Anguillidae</taxon>
        <taxon>Anguilla</taxon>
    </lineage>
</organism>
<accession>A0A0E9SWH1</accession>
<reference evidence="1" key="1">
    <citation type="submission" date="2014-11" db="EMBL/GenBank/DDBJ databases">
        <authorList>
            <person name="Amaro Gonzalez C."/>
        </authorList>
    </citation>
    <scope>NUCLEOTIDE SEQUENCE</scope>
</reference>
<dbReference type="EMBL" id="GBXM01062970">
    <property type="protein sequence ID" value="JAH45607.1"/>
    <property type="molecule type" value="Transcribed_RNA"/>
</dbReference>
<proteinExistence type="predicted"/>
<evidence type="ECO:0000313" key="1">
    <source>
        <dbReference type="EMBL" id="JAH45607.1"/>
    </source>
</evidence>
<dbReference type="AlphaFoldDB" id="A0A0E9SWH1"/>
<protein>
    <submittedName>
        <fullName evidence="1">Uncharacterized protein</fullName>
    </submittedName>
</protein>
<reference evidence="1" key="2">
    <citation type="journal article" date="2015" name="Fish Shellfish Immunol.">
        <title>Early steps in the European eel (Anguilla anguilla)-Vibrio vulnificus interaction in the gills: Role of the RtxA13 toxin.</title>
        <authorList>
            <person name="Callol A."/>
            <person name="Pajuelo D."/>
            <person name="Ebbesson L."/>
            <person name="Teles M."/>
            <person name="MacKenzie S."/>
            <person name="Amaro C."/>
        </authorList>
    </citation>
    <scope>NUCLEOTIDE SEQUENCE</scope>
</reference>
<sequence>MQDITVYFSQYCRINPGNWFKDQISGTLVFCL</sequence>
<name>A0A0E9SWH1_ANGAN</name>